<name>A0ABW3B600_9FLAO</name>
<dbReference type="Proteomes" id="UP001597012">
    <property type="component" value="Unassembled WGS sequence"/>
</dbReference>
<dbReference type="RefSeq" id="WP_379935600.1">
    <property type="nucleotide sequence ID" value="NZ_JBHTHY010000014.1"/>
</dbReference>
<comment type="caution">
    <text evidence="1">The sequence shown here is derived from an EMBL/GenBank/DDBJ whole genome shotgun (WGS) entry which is preliminary data.</text>
</comment>
<protein>
    <recommendedName>
        <fullName evidence="3">Cardiolipin synthetase</fullName>
    </recommendedName>
</protein>
<sequence length="220" mass="25901">MKPGNFKKQLLLFLVVTLLWNCKSTELVSNWKDPDTVLFHAYKVLIVGMTENDTVREEFETKIQAEFQKRNVEAVRSTDLFDVDFRVSEQSEKQLNEVEEQLLDKDFDAILFTKIIGSENKKTLRSRLADTDRLFNTFRDDYLSNQGIFYEDSYYDNYTVFHAETALYCICVGKERETIWRAAIDITEPKNFQKTIDEYIKLVISSMEEEDIIFYDAAIK</sequence>
<proteinExistence type="predicted"/>
<organism evidence="1 2">
    <name type="scientific">Maribacter chungangensis</name>
    <dbReference type="NCBI Taxonomy" id="1069117"/>
    <lineage>
        <taxon>Bacteria</taxon>
        <taxon>Pseudomonadati</taxon>
        <taxon>Bacteroidota</taxon>
        <taxon>Flavobacteriia</taxon>
        <taxon>Flavobacteriales</taxon>
        <taxon>Flavobacteriaceae</taxon>
        <taxon>Maribacter</taxon>
    </lineage>
</organism>
<accession>A0ABW3B600</accession>
<gene>
    <name evidence="1" type="ORF">ACFQZJ_14715</name>
</gene>
<reference evidence="2" key="1">
    <citation type="journal article" date="2019" name="Int. J. Syst. Evol. Microbiol.">
        <title>The Global Catalogue of Microorganisms (GCM) 10K type strain sequencing project: providing services to taxonomists for standard genome sequencing and annotation.</title>
        <authorList>
            <consortium name="The Broad Institute Genomics Platform"/>
            <consortium name="The Broad Institute Genome Sequencing Center for Infectious Disease"/>
            <person name="Wu L."/>
            <person name="Ma J."/>
        </authorList>
    </citation>
    <scope>NUCLEOTIDE SEQUENCE [LARGE SCALE GENOMIC DNA]</scope>
    <source>
        <strain evidence="2">CCUG 61948</strain>
    </source>
</reference>
<evidence type="ECO:0000313" key="1">
    <source>
        <dbReference type="EMBL" id="MFD0798722.1"/>
    </source>
</evidence>
<evidence type="ECO:0000313" key="2">
    <source>
        <dbReference type="Proteomes" id="UP001597012"/>
    </source>
</evidence>
<evidence type="ECO:0008006" key="3">
    <source>
        <dbReference type="Google" id="ProtNLM"/>
    </source>
</evidence>
<dbReference type="EMBL" id="JBHTHY010000014">
    <property type="protein sequence ID" value="MFD0798722.1"/>
    <property type="molecule type" value="Genomic_DNA"/>
</dbReference>
<keyword evidence="2" id="KW-1185">Reference proteome</keyword>